<proteinExistence type="predicted"/>
<reference evidence="1 2" key="1">
    <citation type="submission" date="2023-06" db="EMBL/GenBank/DDBJ databases">
        <title>Pelomonas sp. PFR6 16S ribosomal RNA gene Genome sequencing and assembly.</title>
        <authorList>
            <person name="Woo H."/>
        </authorList>
    </citation>
    <scope>NUCLEOTIDE SEQUENCE [LARGE SCALE GENOMIC DNA]</scope>
    <source>
        <strain evidence="1 2">PFR6</strain>
    </source>
</reference>
<comment type="caution">
    <text evidence="1">The sequence shown here is derived from an EMBL/GenBank/DDBJ whole genome shotgun (WGS) entry which is preliminary data.</text>
</comment>
<gene>
    <name evidence="1" type="ORF">QWJ38_15445</name>
</gene>
<evidence type="ECO:0000313" key="1">
    <source>
        <dbReference type="EMBL" id="MDN3921687.1"/>
    </source>
</evidence>
<keyword evidence="2" id="KW-1185">Reference proteome</keyword>
<dbReference type="EMBL" id="JAUHHC010000004">
    <property type="protein sequence ID" value="MDN3921687.1"/>
    <property type="molecule type" value="Genomic_DNA"/>
</dbReference>
<accession>A0ABT8DTT0</accession>
<name>A0ABT8DTT0_9BURK</name>
<sequence length="667" mass="66556">MSSLRMTAGGQRGLATVLALIFLIATVIFVLAQMHNIAGANTVDTVRQSDSTAALFLAESGLEKGRGILNAANVLTDSVCTGMAGSYSLGRGTVTLSAVSTPASCNSGGGTPCTACQLTSTGTVGSATRILSSGLSLNTLSGATCDAATTDCDNTPTVNWKLNLRNPFAVPAVALFNLAALHQGQSSGAVCSAGSACALAWDNSMNGQNSIESMGNIVTIPANGSYAIYQTQVTENLAQVGVLFRGNSAAPTVTGRRTTAAGTLNGAAYWAGGTQQKQPAGSTGTTNDGTATNSNAEVCSDPATASSQSCTSWCYGGDILVLGLASAATALSEDTTAVTFNSSSGNNIAMSSLLNVDGQHKYPSTTSPGPPTNVYSSIWYARNSDYLSAADVYSGARVTGYIGTAFTGSINNNSTSLSITGLTGSLNVGDTIYIGSTPTFKVCTIVAAGSSYTVSSTASCSPAAGANGKSTSVAMGVPSTSLTVTAAPTPGLALGDKIFVIAGTSATAKGTITALGTGTGGTGTYTIDTAQYLASSSLQSDGVNVNTATSATAPVTGTTLALKASTGTGAFATGAGATATKVTGTPTATAYTLSQRPTTPLSNATLCGGTCAFFNKSGSTQFTLTRTLGATQTSWSAGFVCLKGVEVTPEIVQSNKIRSGSWVETIN</sequence>
<protein>
    <recommendedName>
        <fullName evidence="3">Type 4 fimbrial biogenesis protein PilX N-terminal domain-containing protein</fullName>
    </recommendedName>
</protein>
<organism evidence="1 2">
    <name type="scientific">Roseateles violae</name>
    <dbReference type="NCBI Taxonomy" id="3058042"/>
    <lineage>
        <taxon>Bacteria</taxon>
        <taxon>Pseudomonadati</taxon>
        <taxon>Pseudomonadota</taxon>
        <taxon>Betaproteobacteria</taxon>
        <taxon>Burkholderiales</taxon>
        <taxon>Sphaerotilaceae</taxon>
        <taxon>Roseateles</taxon>
    </lineage>
</organism>
<evidence type="ECO:0008006" key="3">
    <source>
        <dbReference type="Google" id="ProtNLM"/>
    </source>
</evidence>
<dbReference type="RefSeq" id="WP_290360002.1">
    <property type="nucleotide sequence ID" value="NZ_JAUHHC010000004.1"/>
</dbReference>
<evidence type="ECO:0000313" key="2">
    <source>
        <dbReference type="Proteomes" id="UP001228044"/>
    </source>
</evidence>
<dbReference type="Proteomes" id="UP001228044">
    <property type="component" value="Unassembled WGS sequence"/>
</dbReference>